<dbReference type="Pfam" id="PF00071">
    <property type="entry name" value="Ras"/>
    <property type="match status" value="2"/>
</dbReference>
<dbReference type="RefSeq" id="XP_032802732.1">
    <property type="nucleotide sequence ID" value="XM_032946841.1"/>
</dbReference>
<dbReference type="PRINTS" id="PR00449">
    <property type="entry name" value="RASTRNSFRMNG"/>
</dbReference>
<keyword evidence="7" id="KW-1185">Reference proteome</keyword>
<dbReference type="GO" id="GO:0005525">
    <property type="term" value="F:GTP binding"/>
    <property type="evidence" value="ECO:0007669"/>
    <property type="project" value="InterPro"/>
</dbReference>
<dbReference type="Proteomes" id="UP001318040">
    <property type="component" value="Chromosome 1"/>
</dbReference>
<dbReference type="InterPro" id="IPR051065">
    <property type="entry name" value="Ras-related_GTPase"/>
</dbReference>
<evidence type="ECO:0000256" key="1">
    <source>
        <dbReference type="ARBA" id="ARBA00008344"/>
    </source>
</evidence>
<accession>A0AAJ7WMB5</accession>
<evidence type="ECO:0000256" key="3">
    <source>
        <dbReference type="ARBA" id="ARBA00022741"/>
    </source>
</evidence>
<keyword evidence="4" id="KW-0378">Hydrolase</keyword>
<gene>
    <name evidence="8" type="primary">LOC116939005</name>
</gene>
<name>A0AAJ7WMB5_PETMA</name>
<feature type="region of interest" description="Disordered" evidence="6">
    <location>
        <begin position="118"/>
        <end position="137"/>
    </location>
</feature>
<keyword evidence="3" id="KW-0547">Nucleotide-binding</keyword>
<evidence type="ECO:0000313" key="7">
    <source>
        <dbReference type="Proteomes" id="UP001318040"/>
    </source>
</evidence>
<dbReference type="GO" id="GO:0003925">
    <property type="term" value="F:G protein activity"/>
    <property type="evidence" value="ECO:0007669"/>
    <property type="project" value="UniProtKB-EC"/>
</dbReference>
<dbReference type="InterPro" id="IPR027417">
    <property type="entry name" value="P-loop_NTPase"/>
</dbReference>
<dbReference type="GeneID" id="116939005"/>
<evidence type="ECO:0000313" key="8">
    <source>
        <dbReference type="RefSeq" id="XP_032802732.1"/>
    </source>
</evidence>
<comment type="catalytic activity">
    <reaction evidence="5">
        <text>GTP + H2O = GDP + phosphate + H(+)</text>
        <dbReference type="Rhea" id="RHEA:19669"/>
        <dbReference type="ChEBI" id="CHEBI:15377"/>
        <dbReference type="ChEBI" id="CHEBI:15378"/>
        <dbReference type="ChEBI" id="CHEBI:37565"/>
        <dbReference type="ChEBI" id="CHEBI:43474"/>
        <dbReference type="ChEBI" id="CHEBI:58189"/>
        <dbReference type="EC" id="3.6.5.2"/>
    </reaction>
</comment>
<dbReference type="InterPro" id="IPR001806">
    <property type="entry name" value="Small_GTPase"/>
</dbReference>
<dbReference type="SMART" id="SM00173">
    <property type="entry name" value="RAS"/>
    <property type="match status" value="1"/>
</dbReference>
<dbReference type="SUPFAM" id="SSF52540">
    <property type="entry name" value="P-loop containing nucleoside triphosphate hydrolases"/>
    <property type="match status" value="1"/>
</dbReference>
<dbReference type="KEGG" id="pmrn:116939005"/>
<dbReference type="EC" id="3.6.5.2" evidence="2"/>
<sequence>MAYLRLPSTMLSSLGRSRLEVNIAVLGADNVGKSALTVRFLTGRFIGEYGDKESIYSHSIIIDGQEVCVNIWDSPSLHDQDLERLLGWADALLLVYSICERDTFATLCSHRSLLRQAARRRPPPGSRGDGGCCWRRGGRSREHRRRAGSLPQPGVTQVPALAPAPPLLLVGNKLDLEHRRTVASWEGRALALALDASFVEVSAADDYDAGVAGGVHRALGALARDALLPLLPSPCTGVDGVHADGGARGSSVSGGAAGGASVTNDGVAFVHPALHGRKGGFRGIVRSVSAVVFGRKRIHSL</sequence>
<evidence type="ECO:0000256" key="4">
    <source>
        <dbReference type="ARBA" id="ARBA00022801"/>
    </source>
</evidence>
<dbReference type="AlphaFoldDB" id="A0AAJ7WMB5"/>
<dbReference type="PANTHER" id="PTHR45704">
    <property type="entry name" value="RAS-LIKE FAMILY MEMBER 11"/>
    <property type="match status" value="1"/>
</dbReference>
<dbReference type="Gene3D" id="3.40.50.300">
    <property type="entry name" value="P-loop containing nucleotide triphosphate hydrolases"/>
    <property type="match status" value="2"/>
</dbReference>
<dbReference type="SMART" id="SM00175">
    <property type="entry name" value="RAB"/>
    <property type="match status" value="1"/>
</dbReference>
<organism evidence="7 8">
    <name type="scientific">Petromyzon marinus</name>
    <name type="common">Sea lamprey</name>
    <dbReference type="NCBI Taxonomy" id="7757"/>
    <lineage>
        <taxon>Eukaryota</taxon>
        <taxon>Metazoa</taxon>
        <taxon>Chordata</taxon>
        <taxon>Craniata</taxon>
        <taxon>Vertebrata</taxon>
        <taxon>Cyclostomata</taxon>
        <taxon>Hyperoartia</taxon>
        <taxon>Petromyzontiformes</taxon>
        <taxon>Petromyzontidae</taxon>
        <taxon>Petromyzon</taxon>
    </lineage>
</organism>
<proteinExistence type="inferred from homology"/>
<reference evidence="8" key="1">
    <citation type="submission" date="2025-08" db="UniProtKB">
        <authorList>
            <consortium name="RefSeq"/>
        </authorList>
    </citation>
    <scope>IDENTIFICATION</scope>
    <source>
        <tissue evidence="8">Sperm</tissue>
    </source>
</reference>
<comment type="similarity">
    <text evidence="1">Belongs to the small GTPase superfamily. Ras family.</text>
</comment>
<evidence type="ECO:0000256" key="5">
    <source>
        <dbReference type="ARBA" id="ARBA00048098"/>
    </source>
</evidence>
<evidence type="ECO:0000256" key="6">
    <source>
        <dbReference type="SAM" id="MobiDB-lite"/>
    </source>
</evidence>
<dbReference type="PROSITE" id="PS51421">
    <property type="entry name" value="RAS"/>
    <property type="match status" value="1"/>
</dbReference>
<evidence type="ECO:0000256" key="2">
    <source>
        <dbReference type="ARBA" id="ARBA00011984"/>
    </source>
</evidence>
<protein>
    <recommendedName>
        <fullName evidence="2">small monomeric GTPase</fullName>
        <ecNumber evidence="2">3.6.5.2</ecNumber>
    </recommendedName>
</protein>